<keyword evidence="2" id="KW-1185">Reference proteome</keyword>
<organism evidence="1 2">
    <name type="scientific">Ridgeia piscesae</name>
    <name type="common">Tubeworm</name>
    <dbReference type="NCBI Taxonomy" id="27915"/>
    <lineage>
        <taxon>Eukaryota</taxon>
        <taxon>Metazoa</taxon>
        <taxon>Spiralia</taxon>
        <taxon>Lophotrochozoa</taxon>
        <taxon>Annelida</taxon>
        <taxon>Polychaeta</taxon>
        <taxon>Sedentaria</taxon>
        <taxon>Canalipalpata</taxon>
        <taxon>Sabellida</taxon>
        <taxon>Siboglinidae</taxon>
        <taxon>Ridgeia</taxon>
    </lineage>
</organism>
<dbReference type="Proteomes" id="UP001209878">
    <property type="component" value="Unassembled WGS sequence"/>
</dbReference>
<proteinExistence type="predicted"/>
<accession>A0AAD9K5D1</accession>
<name>A0AAD9K5D1_RIDPI</name>
<gene>
    <name evidence="1" type="ORF">NP493_1379g01029</name>
</gene>
<protein>
    <submittedName>
        <fullName evidence="1">Uncharacterized protein</fullName>
    </submittedName>
</protein>
<sequence>MLYPGATPDVQAYLYKCIFQPMLTYGLECMSSTAIQMRRLESVQGRLIKQSLGPTKLSHNTALLKALNIEKVEAIISKMCYP</sequence>
<evidence type="ECO:0000313" key="2">
    <source>
        <dbReference type="Proteomes" id="UP001209878"/>
    </source>
</evidence>
<dbReference type="AlphaFoldDB" id="A0AAD9K5D1"/>
<reference evidence="1" key="1">
    <citation type="journal article" date="2023" name="Mol. Biol. Evol.">
        <title>Third-Generation Sequencing Reveals the Adaptive Role of the Epigenome in Three Deep-Sea Polychaetes.</title>
        <authorList>
            <person name="Perez M."/>
            <person name="Aroh O."/>
            <person name="Sun Y."/>
            <person name="Lan Y."/>
            <person name="Juniper S.K."/>
            <person name="Young C.R."/>
            <person name="Angers B."/>
            <person name="Qian P.Y."/>
        </authorList>
    </citation>
    <scope>NUCLEOTIDE SEQUENCE</scope>
    <source>
        <strain evidence="1">R07B-5</strain>
    </source>
</reference>
<dbReference type="EMBL" id="JAODUO010001377">
    <property type="protein sequence ID" value="KAK2165181.1"/>
    <property type="molecule type" value="Genomic_DNA"/>
</dbReference>
<comment type="caution">
    <text evidence="1">The sequence shown here is derived from an EMBL/GenBank/DDBJ whole genome shotgun (WGS) entry which is preliminary data.</text>
</comment>
<evidence type="ECO:0000313" key="1">
    <source>
        <dbReference type="EMBL" id="KAK2165181.1"/>
    </source>
</evidence>